<comment type="caution">
    <text evidence="13">The sequence shown here is derived from an EMBL/GenBank/DDBJ whole genome shotgun (WGS) entry which is preliminary data.</text>
</comment>
<dbReference type="PROSITE" id="PS52016">
    <property type="entry name" value="TONB_DEPENDENT_REC_3"/>
    <property type="match status" value="1"/>
</dbReference>
<dbReference type="InterPro" id="IPR023996">
    <property type="entry name" value="TonB-dep_OMP_SusC/RagA"/>
</dbReference>
<evidence type="ECO:0000259" key="11">
    <source>
        <dbReference type="Pfam" id="PF00593"/>
    </source>
</evidence>
<sequence length="1028" mass="114022">MNKLIVLFSIAVLLLPGLVFAQERVITGTVKDANGPLAGATVTEKQQSRNAVAADNRGHFRIVLRGTSGVLVISYLNYQQQEVNVKKDDHVEVIMQPAVQGMEELVVVGFGKKKRITNTGSVSSINADEIRDVPTSSVQNALAGKLPGFFTQQRSGQPGKDASDYFIRGVSSLNPDGNQPLIVVDDIQYTYAQLAQINVNEIESISILKDASTTAIYGIKGANGVLVVTTRRGIAGKPKFNVRLEGGAQAPVRTPKFLDSYHTALLVNEAYTNDGLTPVFSQADLDAFKTGSDPYGHPNVNWYDAINRPYSLQANSNLDISGGTSHIKYFISGGAFTQNGSIRDFSTNSEGVNSNYFYRRYNARSNLDIQATRNLSIRLDATVRFGDINQPYAMNVISNIYDFSKIHPYSAPLINPDGSWAYAYDTQNQLPTINAQLATQGYKRDRRTDYNVLLGFTEKLDDITRGLSLIGRIAYANVQQNNLTLFRGFPPTYRYDPRDESYHLNTGVSTGGYTYATYRTLGNTDLDNQRTNVQVYLNYDRVFDADHHFSGLFLWNQESYRIDMDQTGIFPVVGQVPHKYRGYSLKIGYDYKQKYLIDFNGAFNGSDRFQASKRNGFFPAVGIGWNMAKEEFFGKLFPAVGLFKLRATYGIVGSDVAPGNQYLYNQVYYQGGGYSFGQTNQGAGTIYEGALGNNNVTWEKAKKFDVGLDVNLFNDKLTLSADYFHERRYDQLVAPGNTPFILGIGVSPTNVGITLNRGWEETFNFHDKIGNVHYSVGLVWSYAKNKILYMAEASPRYPWLAATGHSINQPFGYQFMGFYSEEDVNDPKVAKPVGAVAIQPGDLKYKDQNGDGVIDQNDITTIGRPNLPNTTVGLPIKIGYKGFDASVLFQGAFGYSLGLTGTAIEPFKGQFQPLHEKRWTPATAGAAEFPRLTSNPTTINSPGAYNSDFWVIDAHYVRLKTVELSYILPRRWLPLKMNNGRIYLSAYNLVTWSNVSKKYQADPEVASNTAGDAYLSQRVINIGLQVGL</sequence>
<dbReference type="OrthoDB" id="9768177at2"/>
<evidence type="ECO:0000256" key="1">
    <source>
        <dbReference type="ARBA" id="ARBA00004571"/>
    </source>
</evidence>
<keyword evidence="2 8" id="KW-0813">Transport</keyword>
<evidence type="ECO:0000256" key="5">
    <source>
        <dbReference type="ARBA" id="ARBA00023077"/>
    </source>
</evidence>
<keyword evidence="6 8" id="KW-0472">Membrane</keyword>
<dbReference type="InterPro" id="IPR012910">
    <property type="entry name" value="Plug_dom"/>
</dbReference>
<dbReference type="FunFam" id="2.170.130.10:FF:000003">
    <property type="entry name" value="SusC/RagA family TonB-linked outer membrane protein"/>
    <property type="match status" value="1"/>
</dbReference>
<feature type="signal peptide" evidence="10">
    <location>
        <begin position="1"/>
        <end position="21"/>
    </location>
</feature>
<evidence type="ECO:0000256" key="10">
    <source>
        <dbReference type="SAM" id="SignalP"/>
    </source>
</evidence>
<name>A0A1V9FEC7_9BACT</name>
<reference evidence="14" key="1">
    <citation type="submission" date="2016-04" db="EMBL/GenBank/DDBJ databases">
        <authorList>
            <person name="Chen L."/>
            <person name="Zhuang W."/>
            <person name="Wang G."/>
        </authorList>
    </citation>
    <scope>NUCLEOTIDE SEQUENCE [LARGE SCALE GENOMIC DNA]</scope>
    <source>
        <strain evidence="14">208</strain>
    </source>
</reference>
<dbReference type="NCBIfam" id="TIGR04056">
    <property type="entry name" value="OMP_RagA_SusC"/>
    <property type="match status" value="1"/>
</dbReference>
<comment type="similarity">
    <text evidence="8 9">Belongs to the TonB-dependent receptor family.</text>
</comment>
<dbReference type="RefSeq" id="WP_081168228.1">
    <property type="nucleotide sequence ID" value="NZ_LWBP01000197.1"/>
</dbReference>
<evidence type="ECO:0000256" key="8">
    <source>
        <dbReference type="PROSITE-ProRule" id="PRU01360"/>
    </source>
</evidence>
<evidence type="ECO:0000256" key="4">
    <source>
        <dbReference type="ARBA" id="ARBA00022692"/>
    </source>
</evidence>
<dbReference type="Pfam" id="PF00593">
    <property type="entry name" value="TonB_dep_Rec_b-barrel"/>
    <property type="match status" value="1"/>
</dbReference>
<dbReference type="InterPro" id="IPR036942">
    <property type="entry name" value="Beta-barrel_TonB_sf"/>
</dbReference>
<organism evidence="13 14">
    <name type="scientific">Niastella populi</name>
    <dbReference type="NCBI Taxonomy" id="550983"/>
    <lineage>
        <taxon>Bacteria</taxon>
        <taxon>Pseudomonadati</taxon>
        <taxon>Bacteroidota</taxon>
        <taxon>Chitinophagia</taxon>
        <taxon>Chitinophagales</taxon>
        <taxon>Chitinophagaceae</taxon>
        <taxon>Niastella</taxon>
    </lineage>
</organism>
<gene>
    <name evidence="13" type="ORF">A4R26_25495</name>
</gene>
<feature type="chain" id="PRO_5012461233" evidence="10">
    <location>
        <begin position="22"/>
        <end position="1028"/>
    </location>
</feature>
<dbReference type="PROSITE" id="PS00018">
    <property type="entry name" value="EF_HAND_1"/>
    <property type="match status" value="1"/>
</dbReference>
<dbReference type="GO" id="GO:0009279">
    <property type="term" value="C:cell outer membrane"/>
    <property type="evidence" value="ECO:0007669"/>
    <property type="project" value="UniProtKB-SubCell"/>
</dbReference>
<dbReference type="SUPFAM" id="SSF56935">
    <property type="entry name" value="Porins"/>
    <property type="match status" value="1"/>
</dbReference>
<keyword evidence="7 8" id="KW-0998">Cell outer membrane</keyword>
<dbReference type="InterPro" id="IPR008969">
    <property type="entry name" value="CarboxyPept-like_regulatory"/>
</dbReference>
<keyword evidence="4 8" id="KW-0812">Transmembrane</keyword>
<dbReference type="InterPro" id="IPR023997">
    <property type="entry name" value="TonB-dep_OMP_SusC/RagA_CS"/>
</dbReference>
<evidence type="ECO:0000256" key="7">
    <source>
        <dbReference type="ARBA" id="ARBA00023237"/>
    </source>
</evidence>
<dbReference type="NCBIfam" id="TIGR04057">
    <property type="entry name" value="SusC_RagA_signa"/>
    <property type="match status" value="1"/>
</dbReference>
<evidence type="ECO:0000256" key="3">
    <source>
        <dbReference type="ARBA" id="ARBA00022452"/>
    </source>
</evidence>
<keyword evidence="14" id="KW-1185">Reference proteome</keyword>
<evidence type="ECO:0000256" key="2">
    <source>
        <dbReference type="ARBA" id="ARBA00022448"/>
    </source>
</evidence>
<evidence type="ECO:0000313" key="13">
    <source>
        <dbReference type="EMBL" id="OQP56708.1"/>
    </source>
</evidence>
<keyword evidence="3 8" id="KW-1134">Transmembrane beta strand</keyword>
<evidence type="ECO:0000259" key="12">
    <source>
        <dbReference type="Pfam" id="PF07715"/>
    </source>
</evidence>
<dbReference type="STRING" id="550983.A4R26_25495"/>
<keyword evidence="10" id="KW-0732">Signal</keyword>
<evidence type="ECO:0000256" key="9">
    <source>
        <dbReference type="RuleBase" id="RU003357"/>
    </source>
</evidence>
<dbReference type="Proteomes" id="UP000192276">
    <property type="component" value="Unassembled WGS sequence"/>
</dbReference>
<dbReference type="AlphaFoldDB" id="A0A1V9FEC7"/>
<evidence type="ECO:0000313" key="14">
    <source>
        <dbReference type="Proteomes" id="UP000192276"/>
    </source>
</evidence>
<dbReference type="Gene3D" id="2.60.40.1120">
    <property type="entry name" value="Carboxypeptidase-like, regulatory domain"/>
    <property type="match status" value="1"/>
</dbReference>
<dbReference type="Pfam" id="PF07715">
    <property type="entry name" value="Plug"/>
    <property type="match status" value="1"/>
</dbReference>
<proteinExistence type="inferred from homology"/>
<dbReference type="InterPro" id="IPR018247">
    <property type="entry name" value="EF_Hand_1_Ca_BS"/>
</dbReference>
<dbReference type="EMBL" id="LWBP01000197">
    <property type="protein sequence ID" value="OQP56708.1"/>
    <property type="molecule type" value="Genomic_DNA"/>
</dbReference>
<comment type="subcellular location">
    <subcellularLocation>
        <location evidence="1 8">Cell outer membrane</location>
        <topology evidence="1 8">Multi-pass membrane protein</topology>
    </subcellularLocation>
</comment>
<dbReference type="InterPro" id="IPR037066">
    <property type="entry name" value="Plug_dom_sf"/>
</dbReference>
<protein>
    <submittedName>
        <fullName evidence="13">SusC/RagA family TonB-linked outer membrane protein</fullName>
    </submittedName>
</protein>
<dbReference type="Pfam" id="PF13715">
    <property type="entry name" value="CarbopepD_reg_2"/>
    <property type="match status" value="1"/>
</dbReference>
<dbReference type="SUPFAM" id="SSF49464">
    <property type="entry name" value="Carboxypeptidase regulatory domain-like"/>
    <property type="match status" value="1"/>
</dbReference>
<dbReference type="Gene3D" id="2.170.130.10">
    <property type="entry name" value="TonB-dependent receptor, plug domain"/>
    <property type="match status" value="1"/>
</dbReference>
<evidence type="ECO:0000256" key="6">
    <source>
        <dbReference type="ARBA" id="ARBA00023136"/>
    </source>
</evidence>
<feature type="domain" description="TonB-dependent receptor plug" evidence="12">
    <location>
        <begin position="117"/>
        <end position="225"/>
    </location>
</feature>
<dbReference type="InterPro" id="IPR000531">
    <property type="entry name" value="Beta-barrel_TonB"/>
</dbReference>
<keyword evidence="5 9" id="KW-0798">TonB box</keyword>
<dbReference type="Gene3D" id="2.40.170.20">
    <property type="entry name" value="TonB-dependent receptor, beta-barrel domain"/>
    <property type="match status" value="1"/>
</dbReference>
<accession>A0A1V9FEC7</accession>
<dbReference type="InterPro" id="IPR039426">
    <property type="entry name" value="TonB-dep_rcpt-like"/>
</dbReference>
<feature type="domain" description="TonB-dependent receptor-like beta-barrel" evidence="11">
    <location>
        <begin position="416"/>
        <end position="789"/>
    </location>
</feature>